<feature type="transmembrane region" description="Helical" evidence="1">
    <location>
        <begin position="107"/>
        <end position="131"/>
    </location>
</feature>
<dbReference type="Pfam" id="PF00615">
    <property type="entry name" value="RGS"/>
    <property type="match status" value="1"/>
</dbReference>
<dbReference type="InterPro" id="IPR016137">
    <property type="entry name" value="RGS"/>
</dbReference>
<feature type="transmembrane region" description="Helical" evidence="1">
    <location>
        <begin position="182"/>
        <end position="201"/>
    </location>
</feature>
<feature type="domain" description="RGS" evidence="2">
    <location>
        <begin position="222"/>
        <end position="289"/>
    </location>
</feature>
<dbReference type="EMBL" id="GG738890">
    <property type="protein sequence ID" value="EFC40834.1"/>
    <property type="molecule type" value="Genomic_DNA"/>
</dbReference>
<accession>D2VR51</accession>
<dbReference type="GeneID" id="8864596"/>
<dbReference type="PROSITE" id="PS50132">
    <property type="entry name" value="RGS"/>
    <property type="match status" value="1"/>
</dbReference>
<name>D2VR51_NAEGR</name>
<dbReference type="InterPro" id="IPR036305">
    <property type="entry name" value="RGS_sf"/>
</dbReference>
<organism evidence="4">
    <name type="scientific">Naegleria gruberi</name>
    <name type="common">Amoeba</name>
    <dbReference type="NCBI Taxonomy" id="5762"/>
    <lineage>
        <taxon>Eukaryota</taxon>
        <taxon>Discoba</taxon>
        <taxon>Heterolobosea</taxon>
        <taxon>Tetramitia</taxon>
        <taxon>Eutetramitia</taxon>
        <taxon>Vahlkampfiidae</taxon>
        <taxon>Naegleria</taxon>
    </lineage>
</organism>
<proteinExistence type="predicted"/>
<gene>
    <name evidence="3" type="ORF">NAEGRDRAFT_71463</name>
</gene>
<dbReference type="InParanoid" id="D2VR51"/>
<evidence type="ECO:0000313" key="3">
    <source>
        <dbReference type="EMBL" id="EFC40834.1"/>
    </source>
</evidence>
<feature type="transmembrane region" description="Helical" evidence="1">
    <location>
        <begin position="143"/>
        <end position="170"/>
    </location>
</feature>
<dbReference type="OrthoDB" id="196547at2759"/>
<reference evidence="3 4" key="1">
    <citation type="journal article" date="2010" name="Cell">
        <title>The genome of Naegleria gruberi illuminates early eukaryotic versatility.</title>
        <authorList>
            <person name="Fritz-Laylin L.K."/>
            <person name="Prochnik S.E."/>
            <person name="Ginger M.L."/>
            <person name="Dacks J.B."/>
            <person name="Carpenter M.L."/>
            <person name="Field M.C."/>
            <person name="Kuo A."/>
            <person name="Paredez A."/>
            <person name="Chapman J."/>
            <person name="Pham J."/>
            <person name="Shu S."/>
            <person name="Neupane R."/>
            <person name="Cipriano M."/>
            <person name="Mancuso J."/>
            <person name="Tu H."/>
            <person name="Salamov A."/>
            <person name="Lindquist E."/>
            <person name="Shapiro H."/>
            <person name="Lucas S."/>
            <person name="Grigoriev I.V."/>
            <person name="Cande W.Z."/>
            <person name="Fulton C."/>
            <person name="Rokhsar D.S."/>
            <person name="Dawson S.C."/>
        </authorList>
    </citation>
    <scope>NUCLEOTIDE SEQUENCE [LARGE SCALE GENOMIC DNA]</scope>
    <source>
        <strain evidence="3 4">NEG-M</strain>
    </source>
</reference>
<dbReference type="Proteomes" id="UP000006671">
    <property type="component" value="Unassembled WGS sequence"/>
</dbReference>
<dbReference type="AlphaFoldDB" id="D2VR51"/>
<dbReference type="RefSeq" id="XP_002673578.1">
    <property type="nucleotide sequence ID" value="XM_002673532.1"/>
</dbReference>
<keyword evidence="1" id="KW-0472">Membrane</keyword>
<evidence type="ECO:0000256" key="1">
    <source>
        <dbReference type="SAM" id="Phobius"/>
    </source>
</evidence>
<dbReference type="Gene3D" id="1.10.167.10">
    <property type="entry name" value="Regulator of G-protein Signalling 4, domain 2"/>
    <property type="match status" value="1"/>
</dbReference>
<keyword evidence="4" id="KW-1185">Reference proteome</keyword>
<dbReference type="InterPro" id="IPR044926">
    <property type="entry name" value="RGS_subdomain_2"/>
</dbReference>
<keyword evidence="1" id="KW-0812">Transmembrane</keyword>
<sequence length="358" mass="41401">MQNTSQIELTSTMKEETIQTSIKQEDGESMLLDRKKKLKMKIFTFLASYKFMMICYFLLTFGVILLWIILGAVEETMYQSNPSSPKIMIPDTGFFNFSHGCALSTNFVILLACVFVMFFILEFVSIILAMISDKDTWNIKRDTVILLVIQLVGIISFGVMTGIDVISSLVDYFLPFGYTLTVYSLCEVLIYTFGPAVYGAVSQYLNSKKTNQTETQVEEKSEVELILLNRKYFEIVLDFARRSFCVESVSSWKDIQKFKEIFKKRSVDQQVVKNHARKIVENYLTIGSPFELNIPYIQQKNVEYSKLIEESESLDLNFFEKLENHCLLDMSDLFERLKSSNKEISQAMQSMRMKNAKE</sequence>
<dbReference type="KEGG" id="ngr:NAEGRDRAFT_71463"/>
<protein>
    <submittedName>
        <fullName evidence="3">Predicted protein</fullName>
    </submittedName>
</protein>
<evidence type="ECO:0000313" key="4">
    <source>
        <dbReference type="Proteomes" id="UP000006671"/>
    </source>
</evidence>
<dbReference type="SUPFAM" id="SSF48097">
    <property type="entry name" value="Regulator of G-protein signaling, RGS"/>
    <property type="match status" value="1"/>
</dbReference>
<keyword evidence="1" id="KW-1133">Transmembrane helix</keyword>
<dbReference type="VEuPathDB" id="AmoebaDB:NAEGRDRAFT_71463"/>
<feature type="transmembrane region" description="Helical" evidence="1">
    <location>
        <begin position="42"/>
        <end position="70"/>
    </location>
</feature>
<evidence type="ECO:0000259" key="2">
    <source>
        <dbReference type="PROSITE" id="PS50132"/>
    </source>
</evidence>